<sequence>MGKLIHASAIF</sequence>
<protein>
    <submittedName>
        <fullName evidence="1">Uncharacterized protein</fullName>
    </submittedName>
</protein>
<proteinExistence type="predicted"/>
<reference evidence="1" key="1">
    <citation type="submission" date="2014-11" db="EMBL/GenBank/DDBJ databases">
        <authorList>
            <person name="Amaro Gonzalez C."/>
        </authorList>
    </citation>
    <scope>NUCLEOTIDE SEQUENCE</scope>
</reference>
<organism evidence="1">
    <name type="scientific">Anguilla anguilla</name>
    <name type="common">European freshwater eel</name>
    <name type="synonym">Muraena anguilla</name>
    <dbReference type="NCBI Taxonomy" id="7936"/>
    <lineage>
        <taxon>Eukaryota</taxon>
        <taxon>Metazoa</taxon>
        <taxon>Chordata</taxon>
        <taxon>Craniata</taxon>
        <taxon>Vertebrata</taxon>
        <taxon>Euteleostomi</taxon>
        <taxon>Actinopterygii</taxon>
        <taxon>Neopterygii</taxon>
        <taxon>Teleostei</taxon>
        <taxon>Anguilliformes</taxon>
        <taxon>Anguillidae</taxon>
        <taxon>Anguilla</taxon>
    </lineage>
</organism>
<dbReference type="EMBL" id="GBXM01059511">
    <property type="protein sequence ID" value="JAH49066.1"/>
    <property type="molecule type" value="Transcribed_RNA"/>
</dbReference>
<name>A0A0E9T5W6_ANGAN</name>
<reference evidence="1" key="2">
    <citation type="journal article" date="2015" name="Fish Shellfish Immunol.">
        <title>Early steps in the European eel (Anguilla anguilla)-Vibrio vulnificus interaction in the gills: Role of the RtxA13 toxin.</title>
        <authorList>
            <person name="Callol A."/>
            <person name="Pajuelo D."/>
            <person name="Ebbesson L."/>
            <person name="Teles M."/>
            <person name="MacKenzie S."/>
            <person name="Amaro C."/>
        </authorList>
    </citation>
    <scope>NUCLEOTIDE SEQUENCE</scope>
</reference>
<accession>A0A0E9T5W6</accession>
<evidence type="ECO:0000313" key="1">
    <source>
        <dbReference type="EMBL" id="JAH49066.1"/>
    </source>
</evidence>